<dbReference type="SMART" id="SM00220">
    <property type="entry name" value="S_TKc"/>
    <property type="match status" value="1"/>
</dbReference>
<feature type="region of interest" description="Disordered" evidence="1">
    <location>
        <begin position="491"/>
        <end position="511"/>
    </location>
</feature>
<proteinExistence type="predicted"/>
<keyword evidence="4" id="KW-1185">Reference proteome</keyword>
<dbReference type="PANTHER" id="PTHR44305">
    <property type="entry name" value="SI:DKEY-192D15.2-RELATED"/>
    <property type="match status" value="1"/>
</dbReference>
<dbReference type="GO" id="GO:0005524">
    <property type="term" value="F:ATP binding"/>
    <property type="evidence" value="ECO:0007669"/>
    <property type="project" value="InterPro"/>
</dbReference>
<evidence type="ECO:0000313" key="3">
    <source>
        <dbReference type="EMBL" id="CAI0643610.1"/>
    </source>
</evidence>
<dbReference type="PROSITE" id="PS50011">
    <property type="entry name" value="PROTEIN_KINASE_DOM"/>
    <property type="match status" value="1"/>
</dbReference>
<feature type="domain" description="Protein kinase" evidence="2">
    <location>
        <begin position="155"/>
        <end position="480"/>
    </location>
</feature>
<dbReference type="AlphaFoldDB" id="A0A9W4RM25"/>
<evidence type="ECO:0000259" key="2">
    <source>
        <dbReference type="PROSITE" id="PS50011"/>
    </source>
</evidence>
<dbReference type="InterPro" id="IPR000719">
    <property type="entry name" value="Prot_kinase_dom"/>
</dbReference>
<name>A0A9W4RM25_9PEZI</name>
<organism evidence="3 4">
    <name type="scientific">Colletotrichum noveboracense</name>
    <dbReference type="NCBI Taxonomy" id="2664923"/>
    <lineage>
        <taxon>Eukaryota</taxon>
        <taxon>Fungi</taxon>
        <taxon>Dikarya</taxon>
        <taxon>Ascomycota</taxon>
        <taxon>Pezizomycotina</taxon>
        <taxon>Sordariomycetes</taxon>
        <taxon>Hypocreomycetidae</taxon>
        <taxon>Glomerellales</taxon>
        <taxon>Glomerellaceae</taxon>
        <taxon>Colletotrichum</taxon>
        <taxon>Colletotrichum gloeosporioides species complex</taxon>
    </lineage>
</organism>
<dbReference type="Gene3D" id="1.10.510.10">
    <property type="entry name" value="Transferase(Phosphotransferase) domain 1"/>
    <property type="match status" value="1"/>
</dbReference>
<reference evidence="3" key="1">
    <citation type="submission" date="2022-08" db="EMBL/GenBank/DDBJ databases">
        <authorList>
            <person name="Giroux E."/>
            <person name="Giroux E."/>
        </authorList>
    </citation>
    <scope>NUCLEOTIDE SEQUENCE</scope>
    <source>
        <strain evidence="3">H1091258</strain>
    </source>
</reference>
<feature type="compositionally biased region" description="Polar residues" evidence="1">
    <location>
        <begin position="493"/>
        <end position="507"/>
    </location>
</feature>
<dbReference type="InterPro" id="IPR011009">
    <property type="entry name" value="Kinase-like_dom_sf"/>
</dbReference>
<sequence length="716" mass="81955">MQCCAGITEFKQYVSHYIESNRCYGRNSYNDRVPFVPRIVLDEFWTMERIENVLRSPTERIQAISHTIKSRYVAVFSILVFMSQPEHIPIFIQGGIEDSKLPLDTTPYAYSETSESLHVFDEFQKEQWKFCPLEFDAGDKLSNRHISPYHIVPVLEKTRINSRGAADEDDVSIYKVKLHPRCFHQTVVVFKVFSGDDPETAKMYLNEVDMYSQLVRESAFDHIIRYYGSFETAGLRTIVLEHANGGSLKSFFLNNPPPHDQSNRKQFWNSLMGLLRGLENIHNLNETKGYSKGAWVLRGTHQDIKPQNILLCNTSFENMYDIKFKFVDMGTGNIRKMKNQGLDRDALDQAGNGMYSGPEACQDDGEARGIRGNSDIWSFGGIASEALVWCIWGEYGRSQYQTERFQATRETILKGGFHEGAFHDGDCLLDVVAERHRRTIAATGESEPWWSRLSDLILTRMLVPEPRDRATATELLHEWFGTPKLVSHYSDPIQPSTRPGTISSEQDYNPRLSRRSRSTQIFLVDDSVSMIKHQTAIARACRVLCYILKIGNVDPDFFELHFTSGKDPVISTTSSRLQEVIEEMSFTDTACDMSLGLEPIASNVIDRSKPASIYVFTNGHWNTQEDEKFCFVDSEIGRLVNHRRKRGKPRNWVGVQFIRFFEHPETESDELGRLRLEALDDELKVNINDDIVDTTNYDGDIYKMLLGAISPVVDRA</sequence>
<evidence type="ECO:0000313" key="4">
    <source>
        <dbReference type="Proteomes" id="UP001152533"/>
    </source>
</evidence>
<gene>
    <name evidence="3" type="ORF">CGXH109_LOCUS27164</name>
</gene>
<evidence type="ECO:0000256" key="1">
    <source>
        <dbReference type="SAM" id="MobiDB-lite"/>
    </source>
</evidence>
<comment type="caution">
    <text evidence="3">The sequence shown here is derived from an EMBL/GenBank/DDBJ whole genome shotgun (WGS) entry which is preliminary data.</text>
</comment>
<dbReference type="Pfam" id="PF00069">
    <property type="entry name" value="Pkinase"/>
    <property type="match status" value="1"/>
</dbReference>
<dbReference type="SUPFAM" id="SSF56112">
    <property type="entry name" value="Protein kinase-like (PK-like)"/>
    <property type="match status" value="1"/>
</dbReference>
<accession>A0A9W4RM25</accession>
<dbReference type="InterPro" id="IPR053083">
    <property type="entry name" value="TF_kinase-domain_protein"/>
</dbReference>
<protein>
    <recommendedName>
        <fullName evidence="2">Protein kinase domain-containing protein</fullName>
    </recommendedName>
</protein>
<dbReference type="EMBL" id="CAMGZC010000115">
    <property type="protein sequence ID" value="CAI0643610.1"/>
    <property type="molecule type" value="Genomic_DNA"/>
</dbReference>
<dbReference type="GO" id="GO:0004672">
    <property type="term" value="F:protein kinase activity"/>
    <property type="evidence" value="ECO:0007669"/>
    <property type="project" value="InterPro"/>
</dbReference>
<dbReference type="Proteomes" id="UP001152533">
    <property type="component" value="Unassembled WGS sequence"/>
</dbReference>